<dbReference type="Gene3D" id="2.60.40.1180">
    <property type="entry name" value="Golgi alpha-mannosidase II"/>
    <property type="match status" value="1"/>
</dbReference>
<name>L7C994_RHOBT</name>
<dbReference type="SMART" id="SM00642">
    <property type="entry name" value="Aamy"/>
    <property type="match status" value="1"/>
</dbReference>
<dbReference type="PATRIC" id="fig|993516.3.peg.6846"/>
<reference evidence="2 3" key="1">
    <citation type="journal article" date="2013" name="Mar. Genomics">
        <title>Expression of sulfatases in Rhodopirellula baltica and the diversity of sulfatases in the genus Rhodopirellula.</title>
        <authorList>
            <person name="Wegner C.E."/>
            <person name="Richter-Heitmann T."/>
            <person name="Klindworth A."/>
            <person name="Klockow C."/>
            <person name="Richter M."/>
            <person name="Achstetter T."/>
            <person name="Glockner F.O."/>
            <person name="Harder J."/>
        </authorList>
    </citation>
    <scope>NUCLEOTIDE SEQUENCE [LARGE SCALE GENOMIC DNA]</scope>
    <source>
        <strain evidence="2 3">SWK14</strain>
    </source>
</reference>
<dbReference type="Gene3D" id="3.90.400.10">
    <property type="entry name" value="Oligo-1,6-glucosidase, Domain 2"/>
    <property type="match status" value="1"/>
</dbReference>
<comment type="caution">
    <text evidence="2">The sequence shown here is derived from an EMBL/GenBank/DDBJ whole genome shotgun (WGS) entry which is preliminary data.</text>
</comment>
<accession>L7C994</accession>
<dbReference type="CDD" id="cd11334">
    <property type="entry name" value="AmyAc_TreS"/>
    <property type="match status" value="1"/>
</dbReference>
<dbReference type="PANTHER" id="PTHR10357">
    <property type="entry name" value="ALPHA-AMYLASE FAMILY MEMBER"/>
    <property type="match status" value="1"/>
</dbReference>
<dbReference type="GO" id="GO:0005975">
    <property type="term" value="P:carbohydrate metabolic process"/>
    <property type="evidence" value="ECO:0007669"/>
    <property type="project" value="InterPro"/>
</dbReference>
<dbReference type="GO" id="GO:0047471">
    <property type="term" value="F:maltose alpha-D-glucosyltransferase activity"/>
    <property type="evidence" value="ECO:0007669"/>
    <property type="project" value="UniProtKB-EC"/>
</dbReference>
<dbReference type="InterPro" id="IPR006047">
    <property type="entry name" value="GH13_cat_dom"/>
</dbReference>
<evidence type="ECO:0000259" key="1">
    <source>
        <dbReference type="SMART" id="SM00642"/>
    </source>
</evidence>
<dbReference type="InterPro" id="IPR013780">
    <property type="entry name" value="Glyco_hydro_b"/>
</dbReference>
<dbReference type="EMBL" id="AMWG01000184">
    <property type="protein sequence ID" value="ELP29681.1"/>
    <property type="molecule type" value="Genomic_DNA"/>
</dbReference>
<dbReference type="SUPFAM" id="SSF51445">
    <property type="entry name" value="(Trans)glycosidases"/>
    <property type="match status" value="1"/>
</dbReference>
<dbReference type="PANTHER" id="PTHR10357:SF219">
    <property type="entry name" value="MALTOSE ALPHA-D-GLUCOSYLTRANSFERASE"/>
    <property type="match status" value="1"/>
</dbReference>
<dbReference type="AlphaFoldDB" id="L7C994"/>
<organism evidence="2 3">
    <name type="scientific">Rhodopirellula baltica SWK14</name>
    <dbReference type="NCBI Taxonomy" id="993516"/>
    <lineage>
        <taxon>Bacteria</taxon>
        <taxon>Pseudomonadati</taxon>
        <taxon>Planctomycetota</taxon>
        <taxon>Planctomycetia</taxon>
        <taxon>Pirellulales</taxon>
        <taxon>Pirellulaceae</taxon>
        <taxon>Rhodopirellula</taxon>
    </lineage>
</organism>
<dbReference type="Gene3D" id="3.20.20.80">
    <property type="entry name" value="Glycosidases"/>
    <property type="match status" value="1"/>
</dbReference>
<gene>
    <name evidence="2" type="primary">treS</name>
    <name evidence="2" type="ORF">RBSWK_06382</name>
</gene>
<dbReference type="EC" id="5.4.99.16" evidence="2"/>
<dbReference type="Pfam" id="PF22157">
    <property type="entry name" value="SupH-like_C"/>
    <property type="match status" value="1"/>
</dbReference>
<sequence>MLQYWYKNAVLYNLDVETFQDSNDDGIGDFVGLTQRLDYLAGLGVTCLWLAPFYPTPNRDNGYDVEDYYDVDPRLGDLGDFVDFIRAAQQRGIRVIIDLVVNHTSINHPWFQSSRSSEDSPYRDYYIWKKNKPENADGFLVFPGYQETTWTYDRKRKEYYFHRFYEHQAELNIGNPEVRDEIRKIMAFWLQLGVSGFRVDAVPFLIELKHMDSANVDQPYEYLREFRDYLSWVKGDAILLAEANVGMDEVPKYYGNGDKLHMMFNFMLNQHLMYSLMSGNAMTVREGMYQPPPIPDNCQWANFLRNHDEFPVGRLSKSQQEEMYEAWAPDENMRIYDRGIRRRLAPMLEGNLRQLKLSHSLLMTMPGTPVLRYGEEIGMGEDLSLDERNTTRTPMQWQSDKGGGFTKADRSDMVRPIIHRGEFSYKKVNVTDQQRDSESLLSVTEHMIRIRKENPAFGYGKWSIVETGNTEVLAHRLDWRDKTVVAVHNFGQSSLSIELDLPVDLKKQMSEMLSDAAYETINNADGEIDIEGYGYRWFQIDGGSS</sequence>
<dbReference type="RefSeq" id="WP_007340805.1">
    <property type="nucleotide sequence ID" value="NZ_AMWG01000184.1"/>
</dbReference>
<dbReference type="InterPro" id="IPR017853">
    <property type="entry name" value="GH"/>
</dbReference>
<keyword evidence="2" id="KW-0413">Isomerase</keyword>
<dbReference type="SUPFAM" id="SSF51011">
    <property type="entry name" value="Glycosyl hydrolase domain"/>
    <property type="match status" value="1"/>
</dbReference>
<feature type="domain" description="Glycosyl hydrolase family 13 catalytic" evidence="1">
    <location>
        <begin position="13"/>
        <end position="412"/>
    </location>
</feature>
<dbReference type="Pfam" id="PF00128">
    <property type="entry name" value="Alpha-amylase"/>
    <property type="match status" value="1"/>
</dbReference>
<protein>
    <submittedName>
        <fullName evidence="2">Trehalose synthase</fullName>
        <ecNumber evidence="2">5.4.99.16</ecNumber>
    </submittedName>
</protein>
<evidence type="ECO:0000313" key="3">
    <source>
        <dbReference type="Proteomes" id="UP000010959"/>
    </source>
</evidence>
<dbReference type="InterPro" id="IPR045857">
    <property type="entry name" value="O16G_dom_2"/>
</dbReference>
<dbReference type="InterPro" id="IPR054049">
    <property type="entry name" value="SupH-like_C"/>
</dbReference>
<dbReference type="Proteomes" id="UP000010959">
    <property type="component" value="Unassembled WGS sequence"/>
</dbReference>
<evidence type="ECO:0000313" key="2">
    <source>
        <dbReference type="EMBL" id="ELP29681.1"/>
    </source>
</evidence>
<proteinExistence type="predicted"/>